<dbReference type="GO" id="GO:0007165">
    <property type="term" value="P:signal transduction"/>
    <property type="evidence" value="ECO:0007669"/>
    <property type="project" value="InterPro"/>
</dbReference>
<dbReference type="Gene3D" id="3.40.50.10140">
    <property type="entry name" value="Toll/interleukin-1 receptor homology (TIR) domain"/>
    <property type="match status" value="1"/>
</dbReference>
<name>A0A7S7NNK8_PALFE</name>
<dbReference type="SUPFAM" id="SSF52200">
    <property type="entry name" value="Toll/Interleukin receptor TIR domain"/>
    <property type="match status" value="1"/>
</dbReference>
<dbReference type="InterPro" id="IPR000157">
    <property type="entry name" value="TIR_dom"/>
</dbReference>
<sequence>MAANRPVTTRQVARLLQRCLNQGQAVEIASLGVFTRGVEGVEFQREQRPKVFLAYAVEDSEVVDRMRVALLEAGFQPWMDRHALVPGQNWPRAIEGAIRTADFFVACLSWRSVGKRGTFQSELRYALDCARSLPLDDLFFLPVRLEECGVPSRISEQWQYVDLFPEFTAGMERLIAAMRKEAARRQG</sequence>
<dbReference type="Pfam" id="PF13676">
    <property type="entry name" value="TIR_2"/>
    <property type="match status" value="1"/>
</dbReference>
<dbReference type="AlphaFoldDB" id="A0A7S7NNK8"/>
<dbReference type="InterPro" id="IPR035897">
    <property type="entry name" value="Toll_tir_struct_dom_sf"/>
</dbReference>
<dbReference type="KEGG" id="pfer:IRI77_29430"/>
<proteinExistence type="predicted"/>
<gene>
    <name evidence="2" type="ORF">IRI77_29430</name>
</gene>
<dbReference type="EMBL" id="CP063849">
    <property type="protein sequence ID" value="QOY86869.1"/>
    <property type="molecule type" value="Genomic_DNA"/>
</dbReference>
<feature type="domain" description="TIR" evidence="1">
    <location>
        <begin position="47"/>
        <end position="182"/>
    </location>
</feature>
<dbReference type="Proteomes" id="UP000593892">
    <property type="component" value="Chromosome"/>
</dbReference>
<dbReference type="RefSeq" id="WP_194448538.1">
    <property type="nucleotide sequence ID" value="NZ_CP063849.1"/>
</dbReference>
<evidence type="ECO:0000313" key="3">
    <source>
        <dbReference type="Proteomes" id="UP000593892"/>
    </source>
</evidence>
<keyword evidence="3" id="KW-1185">Reference proteome</keyword>
<protein>
    <submittedName>
        <fullName evidence="2">Toll/interleukin-1 receptor domain-containing protein</fullName>
    </submittedName>
</protein>
<keyword evidence="2" id="KW-0675">Receptor</keyword>
<evidence type="ECO:0000259" key="1">
    <source>
        <dbReference type="PROSITE" id="PS50104"/>
    </source>
</evidence>
<dbReference type="PROSITE" id="PS50104">
    <property type="entry name" value="TIR"/>
    <property type="match status" value="1"/>
</dbReference>
<organism evidence="2 3">
    <name type="scientific">Paludibaculum fermentans</name>
    <dbReference type="NCBI Taxonomy" id="1473598"/>
    <lineage>
        <taxon>Bacteria</taxon>
        <taxon>Pseudomonadati</taxon>
        <taxon>Acidobacteriota</taxon>
        <taxon>Terriglobia</taxon>
        <taxon>Bryobacterales</taxon>
        <taxon>Bryobacteraceae</taxon>
        <taxon>Paludibaculum</taxon>
    </lineage>
</organism>
<reference evidence="2 3" key="1">
    <citation type="submission" date="2020-10" db="EMBL/GenBank/DDBJ databases">
        <title>Complete genome sequence of Paludibaculum fermentans P105T, a facultatively anaerobic acidobacterium capable of dissimilatory Fe(III) reduction.</title>
        <authorList>
            <person name="Dedysh S.N."/>
            <person name="Beletsky A.V."/>
            <person name="Kulichevskaya I.S."/>
            <person name="Mardanov A.V."/>
            <person name="Ravin N.V."/>
        </authorList>
    </citation>
    <scope>NUCLEOTIDE SEQUENCE [LARGE SCALE GENOMIC DNA]</scope>
    <source>
        <strain evidence="2 3">P105</strain>
    </source>
</reference>
<accession>A0A7S7NNK8</accession>
<evidence type="ECO:0000313" key="2">
    <source>
        <dbReference type="EMBL" id="QOY86869.1"/>
    </source>
</evidence>